<protein>
    <submittedName>
        <fullName evidence="2">Uncharacterized protein</fullName>
    </submittedName>
</protein>
<feature type="compositionally biased region" description="Basic and acidic residues" evidence="1">
    <location>
        <begin position="1"/>
        <end position="15"/>
    </location>
</feature>
<name>A0A6I3L966_9NOCA</name>
<evidence type="ECO:0000256" key="1">
    <source>
        <dbReference type="SAM" id="MobiDB-lite"/>
    </source>
</evidence>
<dbReference type="RefSeq" id="WP_154791202.1">
    <property type="nucleotide sequence ID" value="NZ_WMBB01000016.1"/>
</dbReference>
<dbReference type="Proteomes" id="UP000432464">
    <property type="component" value="Unassembled WGS sequence"/>
</dbReference>
<sequence length="100" mass="10811">MATDGAGRHDSDRRGSAAPARVAGRHVAVRSGPIRLELTSIDADHTEIRMFETFTHGIGRLLPDAVQAILLKPRNKESLIRLSDLITAEYRTGATGPPRG</sequence>
<reference evidence="2 3" key="1">
    <citation type="submission" date="2019-11" db="EMBL/GenBank/DDBJ databases">
        <title>Nocardia sp. nov. CT2-14 isolated from soil.</title>
        <authorList>
            <person name="Kanchanasin P."/>
            <person name="Tanasupawat S."/>
            <person name="Yuki M."/>
            <person name="Kudo T."/>
        </authorList>
    </citation>
    <scope>NUCLEOTIDE SEQUENCE [LARGE SCALE GENOMIC DNA]</scope>
    <source>
        <strain evidence="2 3">CT2-14</strain>
    </source>
</reference>
<evidence type="ECO:0000313" key="3">
    <source>
        <dbReference type="Proteomes" id="UP000432464"/>
    </source>
</evidence>
<dbReference type="AlphaFoldDB" id="A0A6I3L966"/>
<gene>
    <name evidence="2" type="ORF">GLP40_29040</name>
</gene>
<feature type="region of interest" description="Disordered" evidence="1">
    <location>
        <begin position="1"/>
        <end position="24"/>
    </location>
</feature>
<organism evidence="2 3">
    <name type="scientific">Nocardia aurantiaca</name>
    <dbReference type="NCBI Taxonomy" id="2675850"/>
    <lineage>
        <taxon>Bacteria</taxon>
        <taxon>Bacillati</taxon>
        <taxon>Actinomycetota</taxon>
        <taxon>Actinomycetes</taxon>
        <taxon>Mycobacteriales</taxon>
        <taxon>Nocardiaceae</taxon>
        <taxon>Nocardia</taxon>
    </lineage>
</organism>
<accession>A0A6I3L966</accession>
<evidence type="ECO:0000313" key="2">
    <source>
        <dbReference type="EMBL" id="MTE16786.1"/>
    </source>
</evidence>
<keyword evidence="3" id="KW-1185">Reference proteome</keyword>
<proteinExistence type="predicted"/>
<comment type="caution">
    <text evidence="2">The sequence shown here is derived from an EMBL/GenBank/DDBJ whole genome shotgun (WGS) entry which is preliminary data.</text>
</comment>
<dbReference type="EMBL" id="WMBB01000016">
    <property type="protein sequence ID" value="MTE16786.1"/>
    <property type="molecule type" value="Genomic_DNA"/>
</dbReference>